<feature type="transmembrane region" description="Helical" evidence="1">
    <location>
        <begin position="48"/>
        <end position="69"/>
    </location>
</feature>
<keyword evidence="1" id="KW-1133">Transmembrane helix</keyword>
<accession>A0A562V2C4</accession>
<protein>
    <submittedName>
        <fullName evidence="2">Uncharacterized protein</fullName>
    </submittedName>
</protein>
<feature type="transmembrane region" description="Helical" evidence="1">
    <location>
        <begin position="107"/>
        <end position="127"/>
    </location>
</feature>
<evidence type="ECO:0000313" key="2">
    <source>
        <dbReference type="EMBL" id="TWJ11972.1"/>
    </source>
</evidence>
<name>A0A562V2C4_9ACTN</name>
<organism evidence="2 3">
    <name type="scientific">Stackebrandtia albiflava</name>
    <dbReference type="NCBI Taxonomy" id="406432"/>
    <lineage>
        <taxon>Bacteria</taxon>
        <taxon>Bacillati</taxon>
        <taxon>Actinomycetota</taxon>
        <taxon>Actinomycetes</taxon>
        <taxon>Glycomycetales</taxon>
        <taxon>Glycomycetaceae</taxon>
        <taxon>Stackebrandtia</taxon>
    </lineage>
</organism>
<comment type="caution">
    <text evidence="2">The sequence shown here is derived from an EMBL/GenBank/DDBJ whole genome shotgun (WGS) entry which is preliminary data.</text>
</comment>
<sequence length="226" mass="23428">MARDGVSALSAPGVNVTGMDMSTSRFPAALDNTHPTTTRHTTTGRPRVVTVAAILQFAVAVGFASIPVVRLMFGADVQAAAEAEAARQGRDPGILTDAGLRFDETGVAIWAPFIVAVLVALPAALNLAGRGRILSWVVLPLVLIGNVMIMASNAAAADTLQAFFDASSDPALSGLDATALLAAAYSAYPEWLSILEAAWSVVIVGGCVGAVVLLALKPSRLFFRRK</sequence>
<reference evidence="2 3" key="1">
    <citation type="journal article" date="2013" name="Stand. Genomic Sci.">
        <title>Genomic Encyclopedia of Type Strains, Phase I: The one thousand microbial genomes (KMG-I) project.</title>
        <authorList>
            <person name="Kyrpides N.C."/>
            <person name="Woyke T."/>
            <person name="Eisen J.A."/>
            <person name="Garrity G."/>
            <person name="Lilburn T.G."/>
            <person name="Beck B.J."/>
            <person name="Whitman W.B."/>
            <person name="Hugenholtz P."/>
            <person name="Klenk H.P."/>
        </authorList>
    </citation>
    <scope>NUCLEOTIDE SEQUENCE [LARGE SCALE GENOMIC DNA]</scope>
    <source>
        <strain evidence="2 3">DSM 45044</strain>
    </source>
</reference>
<gene>
    <name evidence="2" type="ORF">LX16_2715</name>
</gene>
<dbReference type="Proteomes" id="UP000321617">
    <property type="component" value="Unassembled WGS sequence"/>
</dbReference>
<proteinExistence type="predicted"/>
<dbReference type="EMBL" id="VLLL01000006">
    <property type="protein sequence ID" value="TWJ11972.1"/>
    <property type="molecule type" value="Genomic_DNA"/>
</dbReference>
<feature type="transmembrane region" description="Helical" evidence="1">
    <location>
        <begin position="197"/>
        <end position="216"/>
    </location>
</feature>
<evidence type="ECO:0000313" key="3">
    <source>
        <dbReference type="Proteomes" id="UP000321617"/>
    </source>
</evidence>
<keyword evidence="1" id="KW-0472">Membrane</keyword>
<feature type="transmembrane region" description="Helical" evidence="1">
    <location>
        <begin position="134"/>
        <end position="156"/>
    </location>
</feature>
<keyword evidence="1" id="KW-0812">Transmembrane</keyword>
<dbReference type="AlphaFoldDB" id="A0A562V2C4"/>
<evidence type="ECO:0000256" key="1">
    <source>
        <dbReference type="SAM" id="Phobius"/>
    </source>
</evidence>
<keyword evidence="3" id="KW-1185">Reference proteome</keyword>